<dbReference type="KEGG" id="sapo:SAPIO_CDS6435"/>
<accession>A0A084G3W9</accession>
<dbReference type="RefSeq" id="XP_016641830.1">
    <property type="nucleotide sequence ID" value="XM_016788539.1"/>
</dbReference>
<dbReference type="AlphaFoldDB" id="A0A084G3W9"/>
<name>A0A084G3W9_PSEDA</name>
<dbReference type="Pfam" id="PF06985">
    <property type="entry name" value="HET"/>
    <property type="match status" value="1"/>
</dbReference>
<evidence type="ECO:0000256" key="1">
    <source>
        <dbReference type="SAM" id="MobiDB-lite"/>
    </source>
</evidence>
<feature type="domain" description="Heterokaryon incompatibility" evidence="2">
    <location>
        <begin position="47"/>
        <end position="210"/>
    </location>
</feature>
<dbReference type="InterPro" id="IPR010730">
    <property type="entry name" value="HET"/>
</dbReference>
<keyword evidence="4" id="KW-1185">Reference proteome</keyword>
<dbReference type="PANTHER" id="PTHR24148:SF78">
    <property type="entry name" value="HETEROKARYON INCOMPATIBILITY DOMAIN-CONTAINING PROTEIN"/>
    <property type="match status" value="1"/>
</dbReference>
<organism evidence="3 4">
    <name type="scientific">Pseudallescheria apiosperma</name>
    <name type="common">Scedosporium apiospermum</name>
    <dbReference type="NCBI Taxonomy" id="563466"/>
    <lineage>
        <taxon>Eukaryota</taxon>
        <taxon>Fungi</taxon>
        <taxon>Dikarya</taxon>
        <taxon>Ascomycota</taxon>
        <taxon>Pezizomycotina</taxon>
        <taxon>Sordariomycetes</taxon>
        <taxon>Hypocreomycetidae</taxon>
        <taxon>Microascales</taxon>
        <taxon>Microascaceae</taxon>
        <taxon>Scedosporium</taxon>
    </lineage>
</organism>
<gene>
    <name evidence="3" type="ORF">SAPIO_CDS6435</name>
</gene>
<dbReference type="EMBL" id="JOWA01000103">
    <property type="protein sequence ID" value="KEZ42031.1"/>
    <property type="molecule type" value="Genomic_DNA"/>
</dbReference>
<dbReference type="PANTHER" id="PTHR24148">
    <property type="entry name" value="ANKYRIN REPEAT DOMAIN-CONTAINING PROTEIN 39 HOMOLOG-RELATED"/>
    <property type="match status" value="1"/>
</dbReference>
<dbReference type="GeneID" id="27725507"/>
<feature type="compositionally biased region" description="Basic and acidic residues" evidence="1">
    <location>
        <begin position="509"/>
        <end position="520"/>
    </location>
</feature>
<dbReference type="OrthoDB" id="194358at2759"/>
<dbReference type="InterPro" id="IPR052895">
    <property type="entry name" value="HetReg/Transcr_Mod"/>
</dbReference>
<evidence type="ECO:0000259" key="2">
    <source>
        <dbReference type="Pfam" id="PF06985"/>
    </source>
</evidence>
<dbReference type="SUPFAM" id="SSF54427">
    <property type="entry name" value="NTF2-like"/>
    <property type="match status" value="1"/>
</dbReference>
<dbReference type="Proteomes" id="UP000028545">
    <property type="component" value="Unassembled WGS sequence"/>
</dbReference>
<proteinExistence type="predicted"/>
<evidence type="ECO:0000313" key="3">
    <source>
        <dbReference type="EMBL" id="KEZ42031.1"/>
    </source>
</evidence>
<feature type="compositionally biased region" description="Basic and acidic residues" evidence="1">
    <location>
        <begin position="531"/>
        <end position="542"/>
    </location>
</feature>
<protein>
    <recommendedName>
        <fullName evidence="2">Heterokaryon incompatibility domain-containing protein</fullName>
    </recommendedName>
</protein>
<evidence type="ECO:0000313" key="4">
    <source>
        <dbReference type="Proteomes" id="UP000028545"/>
    </source>
</evidence>
<reference evidence="3 4" key="1">
    <citation type="journal article" date="2014" name="Genome Announc.">
        <title>Draft genome sequence of the pathogenic fungus Scedosporium apiospermum.</title>
        <authorList>
            <person name="Vandeputte P."/>
            <person name="Ghamrawi S."/>
            <person name="Rechenmann M."/>
            <person name="Iltis A."/>
            <person name="Giraud S."/>
            <person name="Fleury M."/>
            <person name="Thornton C."/>
            <person name="Delhaes L."/>
            <person name="Meyer W."/>
            <person name="Papon N."/>
            <person name="Bouchara J.P."/>
        </authorList>
    </citation>
    <scope>NUCLEOTIDE SEQUENCE [LARGE SCALE GENOMIC DNA]</scope>
    <source>
        <strain evidence="3 4">IHEM 14462</strain>
    </source>
</reference>
<sequence length="736" mass="83335">MAQYQYSTLEPTEKKIRLLLVERGERYRPIKCWLFDSYPDEEKGVSYKALSYPWVTTVIGWTIQTHTIDVSGNQFTVTENLYSALLEIRSAYEDVRLWVDSICINQNDKQEKGHQVKQMGDIYEGAEEVLIWLGPKSDGTTSLMELITWVDSEAKDTHALGGEEDWVSLCGRLMERRFQDPNVDTLPTQREALQTLLERPWFNRVWILQEFAKARKATIMCGSGSCPARTFALMPSLMGLEAPEHTQAVLDIMPQIRKNTWWSSQRTLHSLLVKFRKTQATPARDKIYALLGISEDANDSEKFYPCYEKDDGQVIRDTLSFLLFGEILDSNYALPAATLSALSHPIYLLAQRVFDWIKKLGWYYDTKSEEGLRDEVYAPNVVIDYQSLTGKDPWTVTGPEWAAQAIGLVESFDACQHKYGHTIIRLPQPGTAPRPDRATALAQCTGTMVKKSVNGAPLLQDGGRAIFDVVRLPELEAKGENPWRITRQEVVLAKLEENKAQGHPPQKRQAKEPEAKDEGGRVSPKRRRHSHHEDIKGAKREPPVTGNIEEIAKRVLEKYGEPPLQDLVDEKWPASQIVMTHILNAMLSSARISHDIAKRALKYLLDAKYNDLEVLHKTTWRQRADFLSEAGILPGDEESDVARAKLAIELREIKGLGPLGVEICLGYIQGYFPKVAPFLATRCLETAKKIGMGDDVDAIFKAVGSDPESMARMEAALTRVRFEKREGEFRTRAMSL</sequence>
<feature type="region of interest" description="Disordered" evidence="1">
    <location>
        <begin position="497"/>
        <end position="542"/>
    </location>
</feature>
<dbReference type="InterPro" id="IPR032710">
    <property type="entry name" value="NTF2-like_dom_sf"/>
</dbReference>
<dbReference type="HOGENOM" id="CLU_376890_0_0_1"/>
<comment type="caution">
    <text evidence="3">The sequence shown here is derived from an EMBL/GenBank/DDBJ whole genome shotgun (WGS) entry which is preliminary data.</text>
</comment>
<dbReference type="Gene3D" id="3.10.450.50">
    <property type="match status" value="1"/>
</dbReference>
<dbReference type="VEuPathDB" id="FungiDB:SAPIO_CDS6435"/>